<dbReference type="EMBL" id="CCKQ01016100">
    <property type="protein sequence ID" value="CDW87973.1"/>
    <property type="molecule type" value="Genomic_DNA"/>
</dbReference>
<keyword evidence="4" id="KW-1185">Reference proteome</keyword>
<reference evidence="3 4" key="1">
    <citation type="submission" date="2014-06" db="EMBL/GenBank/DDBJ databases">
        <authorList>
            <person name="Swart Estienne"/>
        </authorList>
    </citation>
    <scope>NUCLEOTIDE SEQUENCE [LARGE SCALE GENOMIC DNA]</scope>
    <source>
        <strain evidence="3 4">130c</strain>
    </source>
</reference>
<feature type="region of interest" description="Disordered" evidence="2">
    <location>
        <begin position="974"/>
        <end position="993"/>
    </location>
</feature>
<evidence type="ECO:0000256" key="1">
    <source>
        <dbReference type="SAM" id="Coils"/>
    </source>
</evidence>
<feature type="region of interest" description="Disordered" evidence="2">
    <location>
        <begin position="122"/>
        <end position="151"/>
    </location>
</feature>
<feature type="compositionally biased region" description="Basic and acidic residues" evidence="2">
    <location>
        <begin position="1"/>
        <end position="11"/>
    </location>
</feature>
<evidence type="ECO:0000313" key="4">
    <source>
        <dbReference type="Proteomes" id="UP000039865"/>
    </source>
</evidence>
<name>A0A078B397_STYLE</name>
<feature type="coiled-coil region" evidence="1">
    <location>
        <begin position="764"/>
        <end position="802"/>
    </location>
</feature>
<keyword evidence="1" id="KW-0175">Coiled coil</keyword>
<protein>
    <submittedName>
        <fullName evidence="3">Uncharacterized protein</fullName>
    </submittedName>
</protein>
<feature type="region of interest" description="Disordered" evidence="2">
    <location>
        <begin position="686"/>
        <end position="731"/>
    </location>
</feature>
<evidence type="ECO:0000256" key="2">
    <source>
        <dbReference type="SAM" id="MobiDB-lite"/>
    </source>
</evidence>
<feature type="compositionally biased region" description="Low complexity" evidence="2">
    <location>
        <begin position="551"/>
        <end position="566"/>
    </location>
</feature>
<feature type="compositionally biased region" description="Polar residues" evidence="2">
    <location>
        <begin position="977"/>
        <end position="993"/>
    </location>
</feature>
<dbReference type="Proteomes" id="UP000039865">
    <property type="component" value="Unassembled WGS sequence"/>
</dbReference>
<dbReference type="AlphaFoldDB" id="A0A078B397"/>
<feature type="compositionally biased region" description="Low complexity" evidence="2">
    <location>
        <begin position="688"/>
        <end position="699"/>
    </location>
</feature>
<feature type="compositionally biased region" description="Low complexity" evidence="2">
    <location>
        <begin position="714"/>
        <end position="727"/>
    </location>
</feature>
<evidence type="ECO:0000313" key="3">
    <source>
        <dbReference type="EMBL" id="CDW87973.1"/>
    </source>
</evidence>
<gene>
    <name evidence="3" type="primary">Contig1655.g1807</name>
    <name evidence="3" type="ORF">STYLEM_17088</name>
</gene>
<accession>A0A078B397</accession>
<dbReference type="InParanoid" id="A0A078B397"/>
<feature type="region of interest" description="Disordered" evidence="2">
    <location>
        <begin position="542"/>
        <end position="573"/>
    </location>
</feature>
<sequence length="993" mass="116794">MQFRDKSKERSINSSLSNRSNKVKMYHEINNTSAASKLLKDHQPKLSKLNMSMKKKISSRTNQEELQSGRNLQHMKIIEENSYTNIDLDQSRGSIKMNSSKIKNLPNLNLNERSREQRLVIDTSNNLSSKNQNTTEKSPLLNSKQNSNQPPVSYKKMLEEFGNENFQLKLQMKNMIEDQNRKTKKIDQLKIKTAQAQSDKIELMRDLATYDSNFCENSGIRSTLLQIHKRVELVRTKFKNEIIKDSKKNQSWLDDKSKTIIFDHLTELCLLKRERGSMAEISGMDIFVKANTKLNSRGGFSQIMASKAKKMQVVQNDNYEEQQFVSLQISGVSSMVQANLLNGVVKCFVSTTIDSRQYKLEIKPLNNKQDIQIRREIERLFFKVEYNPVNNKSKLSLKARESYESSIVQKVIQLKGCKYRYCEGFIDKEYFDQQENSQFVYASVELESSEINLKIKRKGRSNLEVLSKIEKDYCVRYNLNDMPEILNIHQKKKDIIPDQKWLNKIRNHQNIFDQTIDFEKLQQQTQDKDKQIPGIKLKRKFTVQEEKSKKSSSSSSQSAPQSSESKILSFEEKKREESQVMNYREMVESPVRINIIESQNVSPIVGEVKIEASPSQIREDESVSHQDNENLYIKKENMEEANTIEFDFQKFIDTEIKDINNIDHELQRFKSYNYDKEQIINELRFRNQKSQSQQRQSPQIGLTSSPIIRKQGTKNSNSKQANNSSQQVGSKVNDQNKINAIDITLKNYEFLYHFKWFKNNKEYFDIYQRRIQEIENSKKQEIEKVEREKQDQQDQHDQERMVILRQNLEVYRDYFRGPAQVLLQKQKIFHQEEFVLSETDRIKVYVFEQNSEQEELLFLINRVNTEVQQQNTARRSSAIKINSIESLVISQRFLDSLDLNQYNTISKVKDGIEEFLGPQSIFRDIVKHHIFALLNENKQIFKTFEQQQVHNMLQLNPIRKMESELKSSFKTYDKTSSDYGDTSMNESYSKYMK</sequence>
<organism evidence="3 4">
    <name type="scientific">Stylonychia lemnae</name>
    <name type="common">Ciliate</name>
    <dbReference type="NCBI Taxonomy" id="5949"/>
    <lineage>
        <taxon>Eukaryota</taxon>
        <taxon>Sar</taxon>
        <taxon>Alveolata</taxon>
        <taxon>Ciliophora</taxon>
        <taxon>Intramacronucleata</taxon>
        <taxon>Spirotrichea</taxon>
        <taxon>Stichotrichia</taxon>
        <taxon>Sporadotrichida</taxon>
        <taxon>Oxytrichidae</taxon>
        <taxon>Stylonychinae</taxon>
        <taxon>Stylonychia</taxon>
    </lineage>
</organism>
<feature type="region of interest" description="Disordered" evidence="2">
    <location>
        <begin position="1"/>
        <end position="20"/>
    </location>
</feature>
<proteinExistence type="predicted"/>